<dbReference type="Pfam" id="PF11011">
    <property type="entry name" value="DUF2849"/>
    <property type="match status" value="1"/>
</dbReference>
<evidence type="ECO:0000313" key="2">
    <source>
        <dbReference type="Proteomes" id="UP000190135"/>
    </source>
</evidence>
<keyword evidence="2" id="KW-1185">Reference proteome</keyword>
<evidence type="ECO:0000313" key="1">
    <source>
        <dbReference type="EMBL" id="SKA25918.1"/>
    </source>
</evidence>
<sequence>MAEATTRKTRGPVLPVVLSANDLFVGEVVYLTEDGWTADPRRALVAHDEAAAARLEERGVAAARENRVVDPYFVPVTIDGDGVPQARHIREAIRQRGPTIHPDIGKQADFKAA</sequence>
<gene>
    <name evidence="1" type="ORF">SAMN05428963_11024</name>
</gene>
<evidence type="ECO:0008006" key="3">
    <source>
        <dbReference type="Google" id="ProtNLM"/>
    </source>
</evidence>
<name>A0A1T4SDG7_9HYPH</name>
<dbReference type="OrthoDB" id="5738806at2"/>
<dbReference type="AlphaFoldDB" id="A0A1T4SDG7"/>
<dbReference type="STRING" id="1365950.SAMN05428963_11024"/>
<dbReference type="RefSeq" id="WP_078709135.1">
    <property type="nucleotide sequence ID" value="NZ_FUXL01000010.1"/>
</dbReference>
<dbReference type="Proteomes" id="UP000190135">
    <property type="component" value="Unassembled WGS sequence"/>
</dbReference>
<proteinExistence type="predicted"/>
<organism evidence="1 2">
    <name type="scientific">Consotaella salsifontis</name>
    <dbReference type="NCBI Taxonomy" id="1365950"/>
    <lineage>
        <taxon>Bacteria</taxon>
        <taxon>Pseudomonadati</taxon>
        <taxon>Pseudomonadota</taxon>
        <taxon>Alphaproteobacteria</taxon>
        <taxon>Hyphomicrobiales</taxon>
        <taxon>Aurantimonadaceae</taxon>
        <taxon>Consotaella</taxon>
    </lineage>
</organism>
<dbReference type="InterPro" id="IPR021270">
    <property type="entry name" value="DUF2849"/>
</dbReference>
<reference evidence="1 2" key="1">
    <citation type="submission" date="2017-02" db="EMBL/GenBank/DDBJ databases">
        <authorList>
            <person name="Peterson S.W."/>
        </authorList>
    </citation>
    <scope>NUCLEOTIDE SEQUENCE [LARGE SCALE GENOMIC DNA]</scope>
    <source>
        <strain evidence="1 2">USBA 369</strain>
    </source>
</reference>
<accession>A0A1T4SDG7</accession>
<protein>
    <recommendedName>
        <fullName evidence="3">DUF2849 domain-containing protein</fullName>
    </recommendedName>
</protein>
<dbReference type="EMBL" id="FUXL01000010">
    <property type="protein sequence ID" value="SKA25918.1"/>
    <property type="molecule type" value="Genomic_DNA"/>
</dbReference>